<reference evidence="7 8" key="1">
    <citation type="journal article" date="2008" name="Nature">
        <title>The genome of the choanoflagellate Monosiga brevicollis and the origin of metazoans.</title>
        <authorList>
            <consortium name="JGI Sequencing"/>
            <person name="King N."/>
            <person name="Westbrook M.J."/>
            <person name="Young S.L."/>
            <person name="Kuo A."/>
            <person name="Abedin M."/>
            <person name="Chapman J."/>
            <person name="Fairclough S."/>
            <person name="Hellsten U."/>
            <person name="Isogai Y."/>
            <person name="Letunic I."/>
            <person name="Marr M."/>
            <person name="Pincus D."/>
            <person name="Putnam N."/>
            <person name="Rokas A."/>
            <person name="Wright K.J."/>
            <person name="Zuzow R."/>
            <person name="Dirks W."/>
            <person name="Good M."/>
            <person name="Goodstein D."/>
            <person name="Lemons D."/>
            <person name="Li W."/>
            <person name="Lyons J.B."/>
            <person name="Morris A."/>
            <person name="Nichols S."/>
            <person name="Richter D.J."/>
            <person name="Salamov A."/>
            <person name="Bork P."/>
            <person name="Lim W.A."/>
            <person name="Manning G."/>
            <person name="Miller W.T."/>
            <person name="McGinnis W."/>
            <person name="Shapiro H."/>
            <person name="Tjian R."/>
            <person name="Grigoriev I.V."/>
            <person name="Rokhsar D."/>
        </authorList>
    </citation>
    <scope>NUCLEOTIDE SEQUENCE [LARGE SCALE GENOMIC DNA]</scope>
    <source>
        <strain evidence="8">MX1 / ATCC 50154</strain>
    </source>
</reference>
<dbReference type="Pfam" id="PF00650">
    <property type="entry name" value="CRAL_TRIO"/>
    <property type="match status" value="1"/>
</dbReference>
<dbReference type="SUPFAM" id="SSF46938">
    <property type="entry name" value="CRAL/TRIO N-terminal domain"/>
    <property type="match status" value="1"/>
</dbReference>
<keyword evidence="5" id="KW-0539">Nucleus</keyword>
<dbReference type="GO" id="GO:0000428">
    <property type="term" value="C:DNA-directed RNA polymerase complex"/>
    <property type="evidence" value="ECO:0007669"/>
    <property type="project" value="UniProtKB-KW"/>
</dbReference>
<dbReference type="AlphaFoldDB" id="A9UTZ6"/>
<dbReference type="InterPro" id="IPR009668">
    <property type="entry name" value="RNA_pol-assoc_fac_A49-like"/>
</dbReference>
<dbReference type="InterPro" id="IPR001251">
    <property type="entry name" value="CRAL-TRIO_dom"/>
</dbReference>
<feature type="domain" description="CRAL-TRIO" evidence="6">
    <location>
        <begin position="761"/>
        <end position="922"/>
    </location>
</feature>
<evidence type="ECO:0000256" key="3">
    <source>
        <dbReference type="ARBA" id="ARBA00022478"/>
    </source>
</evidence>
<evidence type="ECO:0000256" key="1">
    <source>
        <dbReference type="ARBA" id="ARBA00004604"/>
    </source>
</evidence>
<keyword evidence="4" id="KW-0804">Transcription</keyword>
<evidence type="ECO:0000259" key="6">
    <source>
        <dbReference type="PROSITE" id="PS50191"/>
    </source>
</evidence>
<keyword evidence="8" id="KW-1185">Reference proteome</keyword>
<evidence type="ECO:0000313" key="8">
    <source>
        <dbReference type="Proteomes" id="UP000001357"/>
    </source>
</evidence>
<dbReference type="Gene3D" id="3.40.525.10">
    <property type="entry name" value="CRAL-TRIO lipid binding domain"/>
    <property type="match status" value="1"/>
</dbReference>
<dbReference type="PANTHER" id="PTHR10174">
    <property type="entry name" value="ALPHA-TOCOPHEROL TRANSFER PROTEIN-RELATED"/>
    <property type="match status" value="1"/>
</dbReference>
<dbReference type="InterPro" id="IPR036273">
    <property type="entry name" value="CRAL/TRIO_N_dom_sf"/>
</dbReference>
<dbReference type="InterPro" id="IPR036865">
    <property type="entry name" value="CRAL-TRIO_dom_sf"/>
</dbReference>
<evidence type="ECO:0000256" key="5">
    <source>
        <dbReference type="ARBA" id="ARBA00023242"/>
    </source>
</evidence>
<dbReference type="Pfam" id="PF06870">
    <property type="entry name" value="RNA_pol_I_A49"/>
    <property type="match status" value="1"/>
</dbReference>
<sequence length="943" mass="104814">MLNQCYLDSEEFTGNDGYREPDGLYGDGAVAHGADRGYLEVNNQWRRGDMGYLPVAPTQGDAVDAQALYDRAGAGGAVGMYAQRHPEAAYDNPRALLADIRGEQTEFVNPAFEAPYDVATRSSDPGYRQVADLLKNKKKAKSQYQHVDALPSIPSEMLSHPDRRAVVEVMNEYDQVRRSVRGRPSVHGGNLYGDHAVEDDEEGLYAETGYASVPKWVARDADLPRVDLDEVQYHAAEGGQEPIPIASFEHANLKLKRANQLLNIKMFEGSTARTASQRVMVAETEQLTYQGAAESNGLLQPRYLLARRSADGKTLDLYDARVFRLQPVLKDSESEKNTRTLDSGERVMQARADLTETFGGKKKKAQLHALERNKFVFGHPTFQPCFVTASLTLTHCLPCMGLFPHAPTHRIDSKALAAVGGVMYEALSKPMDIDSDPAKQDQDRFRPVPQYDPAATVPADVYPLKHLISHADASAVAELCKPFTAADEQTVAKWKATNKFSPLVFDGLDLLVTKSGSAKKMLARVLQYLVELLKFYNYVRTHRKIVAIEVKEELQSVPPAIIDSFMDKFVFSDSTGQTPSVRENGANLSKRNMHLLIHHLLVLAFHARGFSKLSSARVAEALSMAPATAVTHLKAIGCKCSAVKATPQTAAYHVAELVAPLQFPKVKRGPPKAPKVDEAEVQAQFDAYLSTFDVASVLTKESKEAQDAVAEQLAKFDSFWKLAALRSRDYDLELAAKVLTNYIKWRKDFRVDEITVDNNAEFRALIEMNSVVLAGNHAKEGSLAIVVRPRRNDLTRFTPEDILRAMHLAVEYGLRRFPEVAQSKGFAVIMDVTNASSSQLDRRIPQNLGPAVSYAWPIKISAIYVVSMPFFFRMIFPIVKMFFEERLRNMITVLPGGPDQLSQYFDLDQLEEDQGGSYQFDAEDYIAYISKMQAASDAPNEAE</sequence>
<dbReference type="CDD" id="cd00170">
    <property type="entry name" value="SEC14"/>
    <property type="match status" value="1"/>
</dbReference>
<dbReference type="InParanoid" id="A9UTZ6"/>
<dbReference type="Proteomes" id="UP000001357">
    <property type="component" value="Unassembled WGS sequence"/>
</dbReference>
<dbReference type="PROSITE" id="PS50191">
    <property type="entry name" value="CRAL_TRIO"/>
    <property type="match status" value="1"/>
</dbReference>
<dbReference type="GO" id="GO:0006351">
    <property type="term" value="P:DNA-templated transcription"/>
    <property type="evidence" value="ECO:0007669"/>
    <property type="project" value="InterPro"/>
</dbReference>
<dbReference type="KEGG" id="mbr:MONBRDRAFT_31562"/>
<evidence type="ECO:0000313" key="7">
    <source>
        <dbReference type="EMBL" id="EDQ91332.1"/>
    </source>
</evidence>
<dbReference type="eggNOG" id="KOG1471">
    <property type="taxonomic scope" value="Eukaryota"/>
</dbReference>
<protein>
    <recommendedName>
        <fullName evidence="6">CRAL-TRIO domain-containing protein</fullName>
    </recommendedName>
</protein>
<comment type="similarity">
    <text evidence="2">Belongs to the eukaryotic RPA49/POLR1E RNA polymerase subunit family.</text>
</comment>
<dbReference type="GO" id="GO:0005730">
    <property type="term" value="C:nucleolus"/>
    <property type="evidence" value="ECO:0007669"/>
    <property type="project" value="UniProtKB-SubCell"/>
</dbReference>
<organism evidence="7 8">
    <name type="scientific">Monosiga brevicollis</name>
    <name type="common">Choanoflagellate</name>
    <dbReference type="NCBI Taxonomy" id="81824"/>
    <lineage>
        <taxon>Eukaryota</taxon>
        <taxon>Choanoflagellata</taxon>
        <taxon>Craspedida</taxon>
        <taxon>Salpingoecidae</taxon>
        <taxon>Monosiga</taxon>
    </lineage>
</organism>
<name>A9UTZ6_MONBE</name>
<evidence type="ECO:0000256" key="4">
    <source>
        <dbReference type="ARBA" id="ARBA00023163"/>
    </source>
</evidence>
<proteinExistence type="inferred from homology"/>
<dbReference type="STRING" id="81824.A9UTZ6"/>
<dbReference type="PANTHER" id="PTHR10174:SF229">
    <property type="entry name" value="CRAL-TRIO DOMAIN-CONTAINING PROTEIN"/>
    <property type="match status" value="1"/>
</dbReference>
<dbReference type="RefSeq" id="XP_001743754.1">
    <property type="nucleotide sequence ID" value="XM_001743702.1"/>
</dbReference>
<dbReference type="GO" id="GO:0003677">
    <property type="term" value="F:DNA binding"/>
    <property type="evidence" value="ECO:0007669"/>
    <property type="project" value="InterPro"/>
</dbReference>
<dbReference type="eggNOG" id="KOG4183">
    <property type="taxonomic scope" value="Eukaryota"/>
</dbReference>
<evidence type="ECO:0000256" key="2">
    <source>
        <dbReference type="ARBA" id="ARBA00009430"/>
    </source>
</evidence>
<dbReference type="SUPFAM" id="SSF52087">
    <property type="entry name" value="CRAL/TRIO domain"/>
    <property type="match status" value="1"/>
</dbReference>
<gene>
    <name evidence="7" type="ORF">MONBRDRAFT_31562</name>
</gene>
<accession>A9UTZ6</accession>
<keyword evidence="3" id="KW-0240">DNA-directed RNA polymerase</keyword>
<dbReference type="GeneID" id="5889271"/>
<comment type="subcellular location">
    <subcellularLocation>
        <location evidence="1">Nucleus</location>
        <location evidence="1">Nucleolus</location>
    </subcellularLocation>
</comment>
<dbReference type="SMART" id="SM00516">
    <property type="entry name" value="SEC14"/>
    <property type="match status" value="1"/>
</dbReference>
<dbReference type="EMBL" id="CH991545">
    <property type="protein sequence ID" value="EDQ91332.1"/>
    <property type="molecule type" value="Genomic_DNA"/>
</dbReference>